<feature type="non-terminal residue" evidence="3">
    <location>
        <position position="182"/>
    </location>
</feature>
<dbReference type="AlphaFoldDB" id="X1BWC3"/>
<sequence length="182" mass="20695">LLHSSAKMIIPNGKVLSKPTKGEESVLEPEEIEKLIEAHHDLSRKALIETFIVTGARREEVRSLNLGDITIDGNLVWVNIRKPKGTSPNIHPRNIPIAPATDNPVARYPEHLVAWVKSRKNESPDRPLFVSNSYDQRYNGHRLSDQGMYDVIADIKKKACVTRKLTGEEDEHYMNCNHIWIT</sequence>
<dbReference type="Gene3D" id="1.10.443.10">
    <property type="entry name" value="Intergrase catalytic core"/>
    <property type="match status" value="1"/>
</dbReference>
<dbReference type="PROSITE" id="PS51898">
    <property type="entry name" value="TYR_RECOMBINASE"/>
    <property type="match status" value="1"/>
</dbReference>
<dbReference type="GO" id="GO:0015074">
    <property type="term" value="P:DNA integration"/>
    <property type="evidence" value="ECO:0007669"/>
    <property type="project" value="InterPro"/>
</dbReference>
<dbReference type="CDD" id="cd00397">
    <property type="entry name" value="DNA_BRE_C"/>
    <property type="match status" value="1"/>
</dbReference>
<accession>X1BWC3</accession>
<evidence type="ECO:0000313" key="3">
    <source>
        <dbReference type="EMBL" id="GAG85442.1"/>
    </source>
</evidence>
<dbReference type="EMBL" id="BART01014150">
    <property type="protein sequence ID" value="GAG85442.1"/>
    <property type="molecule type" value="Genomic_DNA"/>
</dbReference>
<reference evidence="3" key="1">
    <citation type="journal article" date="2014" name="Front. Microbiol.">
        <title>High frequency of phylogenetically diverse reductive dehalogenase-homologous genes in deep subseafloor sedimentary metagenomes.</title>
        <authorList>
            <person name="Kawai M."/>
            <person name="Futagami T."/>
            <person name="Toyoda A."/>
            <person name="Takaki Y."/>
            <person name="Nishi S."/>
            <person name="Hori S."/>
            <person name="Arai W."/>
            <person name="Tsubouchi T."/>
            <person name="Morono Y."/>
            <person name="Uchiyama I."/>
            <person name="Ito T."/>
            <person name="Fujiyama A."/>
            <person name="Inagaki F."/>
            <person name="Takami H."/>
        </authorList>
    </citation>
    <scope>NUCLEOTIDE SEQUENCE</scope>
    <source>
        <strain evidence="3">Expedition CK06-06</strain>
    </source>
</reference>
<feature type="domain" description="Tyr recombinase" evidence="2">
    <location>
        <begin position="22"/>
        <end position="182"/>
    </location>
</feature>
<dbReference type="GO" id="GO:0003677">
    <property type="term" value="F:DNA binding"/>
    <property type="evidence" value="ECO:0007669"/>
    <property type="project" value="InterPro"/>
</dbReference>
<dbReference type="SUPFAM" id="SSF56349">
    <property type="entry name" value="DNA breaking-rejoining enzymes"/>
    <property type="match status" value="1"/>
</dbReference>
<organism evidence="3">
    <name type="scientific">marine sediment metagenome</name>
    <dbReference type="NCBI Taxonomy" id="412755"/>
    <lineage>
        <taxon>unclassified sequences</taxon>
        <taxon>metagenomes</taxon>
        <taxon>ecological metagenomes</taxon>
    </lineage>
</organism>
<dbReference type="InterPro" id="IPR011010">
    <property type="entry name" value="DNA_brk_join_enz"/>
</dbReference>
<dbReference type="InterPro" id="IPR002104">
    <property type="entry name" value="Integrase_catalytic"/>
</dbReference>
<comment type="caution">
    <text evidence="3">The sequence shown here is derived from an EMBL/GenBank/DDBJ whole genome shotgun (WGS) entry which is preliminary data.</text>
</comment>
<dbReference type="Pfam" id="PF00589">
    <property type="entry name" value="Phage_integrase"/>
    <property type="match status" value="1"/>
</dbReference>
<evidence type="ECO:0000256" key="1">
    <source>
        <dbReference type="ARBA" id="ARBA00023172"/>
    </source>
</evidence>
<feature type="non-terminal residue" evidence="3">
    <location>
        <position position="1"/>
    </location>
</feature>
<evidence type="ECO:0000259" key="2">
    <source>
        <dbReference type="PROSITE" id="PS51898"/>
    </source>
</evidence>
<keyword evidence="1" id="KW-0233">DNA recombination</keyword>
<dbReference type="InterPro" id="IPR013762">
    <property type="entry name" value="Integrase-like_cat_sf"/>
</dbReference>
<name>X1BWC3_9ZZZZ</name>
<protein>
    <recommendedName>
        <fullName evidence="2">Tyr recombinase domain-containing protein</fullName>
    </recommendedName>
</protein>
<dbReference type="GO" id="GO:0006310">
    <property type="term" value="P:DNA recombination"/>
    <property type="evidence" value="ECO:0007669"/>
    <property type="project" value="UniProtKB-KW"/>
</dbReference>
<proteinExistence type="predicted"/>
<gene>
    <name evidence="3" type="ORF">S01H4_28449</name>
</gene>